<protein>
    <recommendedName>
        <fullName evidence="4">DUF885 domain-containing protein</fullName>
    </recommendedName>
</protein>
<reference evidence="2" key="1">
    <citation type="journal article" date="2014" name="Int. J. Syst. Evol. Microbiol.">
        <title>Complete genome sequence of Corynebacterium casei LMG S-19264T (=DSM 44701T), isolated from a smear-ripened cheese.</title>
        <authorList>
            <consortium name="US DOE Joint Genome Institute (JGI-PGF)"/>
            <person name="Walter F."/>
            <person name="Albersmeier A."/>
            <person name="Kalinowski J."/>
            <person name="Ruckert C."/>
        </authorList>
    </citation>
    <scope>NUCLEOTIDE SEQUENCE</scope>
    <source>
        <strain evidence="2">KCTC 12711</strain>
    </source>
</reference>
<comment type="caution">
    <text evidence="2">The sequence shown here is derived from an EMBL/GenBank/DDBJ whole genome shotgun (WGS) entry which is preliminary data.</text>
</comment>
<dbReference type="Pfam" id="PF05960">
    <property type="entry name" value="DUF885"/>
    <property type="match status" value="1"/>
</dbReference>
<dbReference type="EMBL" id="BMXA01000002">
    <property type="protein sequence ID" value="GHA06407.1"/>
    <property type="molecule type" value="Genomic_DNA"/>
</dbReference>
<gene>
    <name evidence="2" type="ORF">GCM10008090_15110</name>
</gene>
<dbReference type="PANTHER" id="PTHR33361:SF16">
    <property type="entry name" value="DUF885 DOMAIN-CONTAINING PROTEIN"/>
    <property type="match status" value="1"/>
</dbReference>
<accession>A0A918VL53</accession>
<keyword evidence="3" id="KW-1185">Reference proteome</keyword>
<sequence length="641" mass="71937">MPKSTAQTSATRSPSKLRLSLVTLSVAAALTACGQADQPAANVATEPAPQVSESVVDNVAETISESEKANAMYERFFEESVARSPETLTYLGRKERADEWTDRSDKAAEENLALTKKQLAELQTLDKAKLDQATSLSYDLLKQALEEEIEDHKWRLYNYPVNQMFGTHSGVVSLLINQHRISSVKDAENYVARLNGVKGLFDQLVTNIEARTAANIIPPKFVFPHVIRDSKNIISGAPFDDGEPSTLLADFTGKLDALAAKEGSELTEEKKAELLAAATSALTTSVQPAYEKLIAHLTELETKATTDDGVWKWKNGDEFYNVALKRTTTTDLTADQIHEIGLSEVARIHDEMRAIKDKVKFDGELKAFMQFMREDDQFYYNNDQAGKDRYLAEATALIDNMKGQLDAMFITKPKADLSVKAVEPFREQSAGKAFYQRPSEDGSRPGLYYANLYDMKAMPTYQMEALAYHEGIPGHHMQLAIQQELQNVPKFRKFGGYTAYTEGWGLYSEYLPKEFGAYEDPYSDFGRLAMELWRACRLVVDTGIHAKKWTREEGIAYYTDNTPNAVSDGVKMVERHIVMPSQATAYKIGMMKILELRKQARDQLGDKFDIRGFHDEVLKYGALPLNVLEDKINAWVTKQQA</sequence>
<evidence type="ECO:0000256" key="1">
    <source>
        <dbReference type="SAM" id="SignalP"/>
    </source>
</evidence>
<organism evidence="2 3">
    <name type="scientific">Arenicella chitinivorans</name>
    <dbReference type="NCBI Taxonomy" id="1329800"/>
    <lineage>
        <taxon>Bacteria</taxon>
        <taxon>Pseudomonadati</taxon>
        <taxon>Pseudomonadota</taxon>
        <taxon>Gammaproteobacteria</taxon>
        <taxon>Arenicellales</taxon>
        <taxon>Arenicellaceae</taxon>
        <taxon>Arenicella</taxon>
    </lineage>
</organism>
<feature type="chain" id="PRO_5037322084" description="DUF885 domain-containing protein" evidence="1">
    <location>
        <begin position="35"/>
        <end position="641"/>
    </location>
</feature>
<dbReference type="RefSeq" id="WP_189399486.1">
    <property type="nucleotide sequence ID" value="NZ_BMXA01000002.1"/>
</dbReference>
<name>A0A918VL53_9GAMM</name>
<evidence type="ECO:0000313" key="2">
    <source>
        <dbReference type="EMBL" id="GHA06407.1"/>
    </source>
</evidence>
<dbReference type="PROSITE" id="PS51257">
    <property type="entry name" value="PROKAR_LIPOPROTEIN"/>
    <property type="match status" value="1"/>
</dbReference>
<dbReference type="Proteomes" id="UP000614811">
    <property type="component" value="Unassembled WGS sequence"/>
</dbReference>
<reference evidence="2" key="2">
    <citation type="submission" date="2020-09" db="EMBL/GenBank/DDBJ databases">
        <authorList>
            <person name="Sun Q."/>
            <person name="Kim S."/>
        </authorList>
    </citation>
    <scope>NUCLEOTIDE SEQUENCE</scope>
    <source>
        <strain evidence="2">KCTC 12711</strain>
    </source>
</reference>
<proteinExistence type="predicted"/>
<evidence type="ECO:0008006" key="4">
    <source>
        <dbReference type="Google" id="ProtNLM"/>
    </source>
</evidence>
<dbReference type="PANTHER" id="PTHR33361">
    <property type="entry name" value="GLR0591 PROTEIN"/>
    <property type="match status" value="1"/>
</dbReference>
<dbReference type="InterPro" id="IPR010281">
    <property type="entry name" value="DUF885"/>
</dbReference>
<keyword evidence="1" id="KW-0732">Signal</keyword>
<feature type="signal peptide" evidence="1">
    <location>
        <begin position="1"/>
        <end position="34"/>
    </location>
</feature>
<dbReference type="AlphaFoldDB" id="A0A918VL53"/>
<evidence type="ECO:0000313" key="3">
    <source>
        <dbReference type="Proteomes" id="UP000614811"/>
    </source>
</evidence>